<dbReference type="GO" id="GO:0000976">
    <property type="term" value="F:transcription cis-regulatory region binding"/>
    <property type="evidence" value="ECO:0007669"/>
    <property type="project" value="TreeGrafter"/>
</dbReference>
<comment type="caution">
    <text evidence="5">The sequence shown here is derived from an EMBL/GenBank/DDBJ whole genome shotgun (WGS) entry which is preliminary data.</text>
</comment>
<evidence type="ECO:0000256" key="1">
    <source>
        <dbReference type="ARBA" id="ARBA00023015"/>
    </source>
</evidence>
<dbReference type="CDD" id="cd06267">
    <property type="entry name" value="PBP1_LacI_sugar_binding-like"/>
    <property type="match status" value="1"/>
</dbReference>
<dbReference type="GO" id="GO:0003700">
    <property type="term" value="F:DNA-binding transcription factor activity"/>
    <property type="evidence" value="ECO:0007669"/>
    <property type="project" value="TreeGrafter"/>
</dbReference>
<name>A0A4R5MKB5_9SPHI</name>
<organism evidence="5 6">
    <name type="scientific">Pedobacter changchengzhani</name>
    <dbReference type="NCBI Taxonomy" id="2529274"/>
    <lineage>
        <taxon>Bacteria</taxon>
        <taxon>Pseudomonadati</taxon>
        <taxon>Bacteroidota</taxon>
        <taxon>Sphingobacteriia</taxon>
        <taxon>Sphingobacteriales</taxon>
        <taxon>Sphingobacteriaceae</taxon>
        <taxon>Pedobacter</taxon>
    </lineage>
</organism>
<proteinExistence type="predicted"/>
<dbReference type="CDD" id="cd01392">
    <property type="entry name" value="HTH_LacI"/>
    <property type="match status" value="1"/>
</dbReference>
<keyword evidence="3" id="KW-0804">Transcription</keyword>
<reference evidence="5 6" key="1">
    <citation type="submission" date="2019-02" db="EMBL/GenBank/DDBJ databases">
        <title>Pedobacter sp. nov., a novel speices isolated from soil of pinguins habitat in Antarcitica.</title>
        <authorList>
            <person name="He R.-H."/>
        </authorList>
    </citation>
    <scope>NUCLEOTIDE SEQUENCE [LARGE SCALE GENOMIC DNA]</scope>
    <source>
        <strain evidence="5 6">E01020</strain>
    </source>
</reference>
<dbReference type="SMART" id="SM00354">
    <property type="entry name" value="HTH_LACI"/>
    <property type="match status" value="1"/>
</dbReference>
<dbReference type="Pfam" id="PF00532">
    <property type="entry name" value="Peripla_BP_1"/>
    <property type="match status" value="1"/>
</dbReference>
<dbReference type="AlphaFoldDB" id="A0A4R5MKB5"/>
<dbReference type="Gene3D" id="3.40.50.2300">
    <property type="match status" value="2"/>
</dbReference>
<keyword evidence="2" id="KW-0238">DNA-binding</keyword>
<dbReference type="RefSeq" id="WP_133262581.1">
    <property type="nucleotide sequence ID" value="NZ_SJCY01000006.1"/>
</dbReference>
<feature type="domain" description="HTH lacI-type" evidence="4">
    <location>
        <begin position="10"/>
        <end position="64"/>
    </location>
</feature>
<evidence type="ECO:0000256" key="2">
    <source>
        <dbReference type="ARBA" id="ARBA00023125"/>
    </source>
</evidence>
<evidence type="ECO:0000259" key="4">
    <source>
        <dbReference type="PROSITE" id="PS50932"/>
    </source>
</evidence>
<dbReference type="InterPro" id="IPR001761">
    <property type="entry name" value="Peripla_BP/Lac1_sug-bd_dom"/>
</dbReference>
<gene>
    <name evidence="5" type="ORF">EZJ43_10040</name>
</gene>
<keyword evidence="1" id="KW-0805">Transcription regulation</keyword>
<dbReference type="PANTHER" id="PTHR30146">
    <property type="entry name" value="LACI-RELATED TRANSCRIPTIONAL REPRESSOR"/>
    <property type="match status" value="1"/>
</dbReference>
<dbReference type="Proteomes" id="UP000295668">
    <property type="component" value="Unassembled WGS sequence"/>
</dbReference>
<dbReference type="Gene3D" id="1.10.260.40">
    <property type="entry name" value="lambda repressor-like DNA-binding domains"/>
    <property type="match status" value="1"/>
</dbReference>
<dbReference type="SUPFAM" id="SSF53822">
    <property type="entry name" value="Periplasmic binding protein-like I"/>
    <property type="match status" value="1"/>
</dbReference>
<dbReference type="InterPro" id="IPR000843">
    <property type="entry name" value="HTH_LacI"/>
</dbReference>
<evidence type="ECO:0000256" key="3">
    <source>
        <dbReference type="ARBA" id="ARBA00023163"/>
    </source>
</evidence>
<dbReference type="InterPro" id="IPR028082">
    <property type="entry name" value="Peripla_BP_I"/>
</dbReference>
<dbReference type="Pfam" id="PF00356">
    <property type="entry name" value="LacI"/>
    <property type="match status" value="1"/>
</dbReference>
<evidence type="ECO:0000313" key="5">
    <source>
        <dbReference type="EMBL" id="TDG36018.1"/>
    </source>
</evidence>
<accession>A0A4R5MKB5</accession>
<protein>
    <submittedName>
        <fullName evidence="5">LacI family transcriptional regulator</fullName>
    </submittedName>
</protein>
<dbReference type="OrthoDB" id="9803256at2"/>
<sequence>MEKLNKHVPITLKFLAEKLKMSVSTVSKALNNYPSINDYTKKRVLELAKELNFTPNKSAINLKDRKTRIIGIILPNLLDYFFNRSIYGIEQFAMKHGYNVIISQSHDEFEKEVTLANMLLKTCVDGLIVAISQHTQNFDHLDQFERMGTPVVYYTRNPSFNLNCHKVFGNGFQGSYLATKFLIDRGHKKIAYLGGPKMINFTHDRFKGYINALNDAGISFEQNLVAYTNFDNEHTIEAIKSLFVDTNEMPTALVAYKEPILFDALKYLKQIGHPRFSEIESVGFGNTPLINYLADPPIASIEENPEGVGEKAIELLLKLIGKEIEMEDYQKVMVNCKLVIH</sequence>
<dbReference type="InterPro" id="IPR010982">
    <property type="entry name" value="Lambda_DNA-bd_dom_sf"/>
</dbReference>
<dbReference type="PANTHER" id="PTHR30146:SF109">
    <property type="entry name" value="HTH-TYPE TRANSCRIPTIONAL REGULATOR GALS"/>
    <property type="match status" value="1"/>
</dbReference>
<keyword evidence="6" id="KW-1185">Reference proteome</keyword>
<dbReference type="PROSITE" id="PS50932">
    <property type="entry name" value="HTH_LACI_2"/>
    <property type="match status" value="1"/>
</dbReference>
<evidence type="ECO:0000313" key="6">
    <source>
        <dbReference type="Proteomes" id="UP000295668"/>
    </source>
</evidence>
<dbReference type="SUPFAM" id="SSF47413">
    <property type="entry name" value="lambda repressor-like DNA-binding domains"/>
    <property type="match status" value="1"/>
</dbReference>
<dbReference type="EMBL" id="SJCY01000006">
    <property type="protein sequence ID" value="TDG36018.1"/>
    <property type="molecule type" value="Genomic_DNA"/>
</dbReference>